<reference evidence="2" key="2">
    <citation type="submission" date="2023-05" db="EMBL/GenBank/DDBJ databases">
        <authorList>
            <consortium name="Lawrence Berkeley National Laboratory"/>
            <person name="Steindorff A."/>
            <person name="Hensen N."/>
            <person name="Bonometti L."/>
            <person name="Westerberg I."/>
            <person name="Brannstrom I.O."/>
            <person name="Guillou S."/>
            <person name="Cros-Aarteil S."/>
            <person name="Calhoun S."/>
            <person name="Haridas S."/>
            <person name="Kuo A."/>
            <person name="Mondo S."/>
            <person name="Pangilinan J."/>
            <person name="Riley R."/>
            <person name="Labutti K."/>
            <person name="Andreopoulos B."/>
            <person name="Lipzen A."/>
            <person name="Chen C."/>
            <person name="Yanf M."/>
            <person name="Daum C."/>
            <person name="Ng V."/>
            <person name="Clum A."/>
            <person name="Ohm R."/>
            <person name="Martin F."/>
            <person name="Silar P."/>
            <person name="Natvig D."/>
            <person name="Lalanne C."/>
            <person name="Gautier V."/>
            <person name="Ament-Velasquez S.L."/>
            <person name="Kruys A."/>
            <person name="Hutchinson M.I."/>
            <person name="Powell A.J."/>
            <person name="Barry K."/>
            <person name="Miller A.N."/>
            <person name="Grigoriev I.V."/>
            <person name="Debuchy R."/>
            <person name="Gladieux P."/>
            <person name="Thoren M.H."/>
            <person name="Johannesson H."/>
        </authorList>
    </citation>
    <scope>NUCLEOTIDE SEQUENCE</scope>
    <source>
        <strain evidence="2">CBS 538.74</strain>
    </source>
</reference>
<comment type="caution">
    <text evidence="2">The sequence shown here is derived from an EMBL/GenBank/DDBJ whole genome shotgun (WGS) entry which is preliminary data.</text>
</comment>
<name>A0AAN6ZT31_9PEZI</name>
<sequence length="342" mass="37300">MFSSFVGASSSAHSGGKTHKQSSSHGSRRNNNGGHPKSSKSKSQRPVIPGTASPSFLFVVNELQVDYEPLPGDGQPLTDQWLNLMPPEGAEAYLAEVVGTVFRYENGVVAPAHGYRWHRPAMGARGYIVRVNQAGVIDGYPADYKTHTVFACSALLPMIVTDRDASLGLTFLRRLCDCDKTHDENYSTWSQLHFQAADRDREGISYVNSYASGDPFVAGKDSSWIPSLVPSLYRNTNSSIGPSRGLSGDLPIIIALMGFHGKPGRASDVFMNHDWHLNRWSGPARASNHLPKSGESPRGLLVHVCTDNLVDGQPDDEQNNLAVEQCKQMIGYLEYGTILVQG</sequence>
<accession>A0AAN6ZT31</accession>
<protein>
    <submittedName>
        <fullName evidence="2">Uncharacterized protein</fullName>
    </submittedName>
</protein>
<feature type="compositionally biased region" description="Low complexity" evidence="1">
    <location>
        <begin position="1"/>
        <end position="15"/>
    </location>
</feature>
<proteinExistence type="predicted"/>
<dbReference type="AlphaFoldDB" id="A0AAN6ZT31"/>
<dbReference type="EMBL" id="MU857212">
    <property type="protein sequence ID" value="KAK4149049.1"/>
    <property type="molecule type" value="Genomic_DNA"/>
</dbReference>
<evidence type="ECO:0000256" key="1">
    <source>
        <dbReference type="SAM" id="MobiDB-lite"/>
    </source>
</evidence>
<gene>
    <name evidence="2" type="ORF">C8A00DRAFT_19226</name>
</gene>
<dbReference type="Proteomes" id="UP001302745">
    <property type="component" value="Unassembled WGS sequence"/>
</dbReference>
<feature type="region of interest" description="Disordered" evidence="1">
    <location>
        <begin position="1"/>
        <end position="47"/>
    </location>
</feature>
<reference evidence="2" key="1">
    <citation type="journal article" date="2023" name="Mol. Phylogenet. Evol.">
        <title>Genome-scale phylogeny and comparative genomics of the fungal order Sordariales.</title>
        <authorList>
            <person name="Hensen N."/>
            <person name="Bonometti L."/>
            <person name="Westerberg I."/>
            <person name="Brannstrom I.O."/>
            <person name="Guillou S."/>
            <person name="Cros-Aarteil S."/>
            <person name="Calhoun S."/>
            <person name="Haridas S."/>
            <person name="Kuo A."/>
            <person name="Mondo S."/>
            <person name="Pangilinan J."/>
            <person name="Riley R."/>
            <person name="LaButti K."/>
            <person name="Andreopoulos B."/>
            <person name="Lipzen A."/>
            <person name="Chen C."/>
            <person name="Yan M."/>
            <person name="Daum C."/>
            <person name="Ng V."/>
            <person name="Clum A."/>
            <person name="Steindorff A."/>
            <person name="Ohm R.A."/>
            <person name="Martin F."/>
            <person name="Silar P."/>
            <person name="Natvig D.O."/>
            <person name="Lalanne C."/>
            <person name="Gautier V."/>
            <person name="Ament-Velasquez S.L."/>
            <person name="Kruys A."/>
            <person name="Hutchinson M.I."/>
            <person name="Powell A.J."/>
            <person name="Barry K."/>
            <person name="Miller A.N."/>
            <person name="Grigoriev I.V."/>
            <person name="Debuchy R."/>
            <person name="Gladieux P."/>
            <person name="Hiltunen Thoren M."/>
            <person name="Johannesson H."/>
        </authorList>
    </citation>
    <scope>NUCLEOTIDE SEQUENCE</scope>
    <source>
        <strain evidence="2">CBS 538.74</strain>
    </source>
</reference>
<feature type="compositionally biased region" description="Basic residues" evidence="1">
    <location>
        <begin position="16"/>
        <end position="28"/>
    </location>
</feature>
<evidence type="ECO:0000313" key="3">
    <source>
        <dbReference type="Proteomes" id="UP001302745"/>
    </source>
</evidence>
<evidence type="ECO:0000313" key="2">
    <source>
        <dbReference type="EMBL" id="KAK4149049.1"/>
    </source>
</evidence>
<keyword evidence="3" id="KW-1185">Reference proteome</keyword>
<organism evidence="2 3">
    <name type="scientific">Chaetomidium leptoderma</name>
    <dbReference type="NCBI Taxonomy" id="669021"/>
    <lineage>
        <taxon>Eukaryota</taxon>
        <taxon>Fungi</taxon>
        <taxon>Dikarya</taxon>
        <taxon>Ascomycota</taxon>
        <taxon>Pezizomycotina</taxon>
        <taxon>Sordariomycetes</taxon>
        <taxon>Sordariomycetidae</taxon>
        <taxon>Sordariales</taxon>
        <taxon>Chaetomiaceae</taxon>
        <taxon>Chaetomidium</taxon>
    </lineage>
</organism>